<dbReference type="eggNOG" id="COG0697">
    <property type="taxonomic scope" value="Bacteria"/>
</dbReference>
<protein>
    <submittedName>
        <fullName evidence="4">GerA spore germination protein</fullName>
    </submittedName>
</protein>
<reference evidence="4 5" key="2">
    <citation type="journal article" date="2011" name="J. Bacteriol.">
        <title>Complete genome sequence of the anaerobic, halophilic alkalithermophile Natranaerobius thermophilus JW/NM-WN-LF.</title>
        <authorList>
            <person name="Zhao B."/>
            <person name="Mesbah N.M."/>
            <person name="Dalin E."/>
            <person name="Goodwin L."/>
            <person name="Nolan M."/>
            <person name="Pitluck S."/>
            <person name="Chertkov O."/>
            <person name="Brettin T.S."/>
            <person name="Han J."/>
            <person name="Larimer F.W."/>
            <person name="Land M.L."/>
            <person name="Hauser L."/>
            <person name="Kyrpides N."/>
            <person name="Wiegel J."/>
        </authorList>
    </citation>
    <scope>NUCLEOTIDE SEQUENCE [LARGE SCALE GENOMIC DNA]</scope>
    <source>
        <strain evidence="5">ATCC BAA-1301 / DSM 18059 / JW/NM-WN-LF</strain>
    </source>
</reference>
<dbReference type="KEGG" id="nth:Nther_2456"/>
<dbReference type="AlphaFoldDB" id="B2A180"/>
<dbReference type="EMBL" id="CP001034">
    <property type="protein sequence ID" value="ACB86021.1"/>
    <property type="molecule type" value="Genomic_DNA"/>
</dbReference>
<keyword evidence="2 3" id="KW-0472">Membrane</keyword>
<dbReference type="InterPro" id="IPR050768">
    <property type="entry name" value="UPF0353/GerABKA_families"/>
</dbReference>
<evidence type="ECO:0000256" key="1">
    <source>
        <dbReference type="ARBA" id="ARBA00005278"/>
    </source>
</evidence>
<proteinExistence type="inferred from homology"/>
<evidence type="ECO:0000313" key="5">
    <source>
        <dbReference type="Proteomes" id="UP000001683"/>
    </source>
</evidence>
<dbReference type="FunCoup" id="B2A180">
    <property type="interactions" value="63"/>
</dbReference>
<dbReference type="HOGENOM" id="CLU_021639_4_1_9"/>
<keyword evidence="3" id="KW-1133">Transmembrane helix</keyword>
<dbReference type="Proteomes" id="UP000001683">
    <property type="component" value="Chromosome"/>
</dbReference>
<gene>
    <name evidence="4" type="ordered locus">Nther_2456</name>
</gene>
<feature type="transmembrane region" description="Helical" evidence="3">
    <location>
        <begin position="406"/>
        <end position="425"/>
    </location>
</feature>
<comment type="similarity">
    <text evidence="1">Belongs to the GerABKA family.</text>
</comment>
<feature type="transmembrane region" description="Helical" evidence="3">
    <location>
        <begin position="437"/>
        <end position="460"/>
    </location>
</feature>
<evidence type="ECO:0000256" key="2">
    <source>
        <dbReference type="ARBA" id="ARBA00023136"/>
    </source>
</evidence>
<dbReference type="InParanoid" id="B2A180"/>
<dbReference type="RefSeq" id="WP_012448866.1">
    <property type="nucleotide sequence ID" value="NC_010718.1"/>
</dbReference>
<keyword evidence="3" id="KW-0812">Transmembrane</keyword>
<keyword evidence="5" id="KW-1185">Reference proteome</keyword>
<dbReference type="OrthoDB" id="9772630at2"/>
<evidence type="ECO:0000256" key="3">
    <source>
        <dbReference type="SAM" id="Phobius"/>
    </source>
</evidence>
<evidence type="ECO:0000313" key="4">
    <source>
        <dbReference type="EMBL" id="ACB86021.1"/>
    </source>
</evidence>
<accession>B2A180</accession>
<feature type="transmembrane region" description="Helical" evidence="3">
    <location>
        <begin position="315"/>
        <end position="333"/>
    </location>
</feature>
<sequence>MLNIIQKLIKKKRPYIMSTEKLDDSNNTKISKNFNYNHKHLKNIFENSDDICFRNFITDSNANVLTLFIEGLVNEELVNSDIIKPLQYNSTKEKNTDEASPETIKKRLFTVGTEVQTKTCFNQLIEEVLDGKTAIIIEGLPQGFIIDLTQWENRGIEEPINEQSIKGPREGFTETLRINTSQLRRRIKSHHFKIQQFRIGKQTNTNIAVAYCENIANQTIVNEVINRINKIDIDGILESNYIHELIEERTITIFPEMIDTERPDKVAGHLLEGKIAILTDGTPFAIILPVTLSEFFHTPEDYYTRYIFSFVQRTLRFASFFIATCLPSIYVLMTKFHYEMIPVDIIFSIAEAREAVPFPPLLEVLLIEVIVEFLREASLRLPGPIGQTVGIVGALVIGDAAVNAELMSPVLVIFTAFSMISSFVIPNYSMASALRLLRFPILFMTGILGGFGFMIAWFLIATHLCNISSFGVPFLQPIAPFKLSEQRDTVYRMPFRWVRKRPKAVANKNIRRQKGVEEED</sequence>
<organism evidence="4 5">
    <name type="scientific">Natranaerobius thermophilus (strain ATCC BAA-1301 / DSM 18059 / JW/NM-WN-LF)</name>
    <dbReference type="NCBI Taxonomy" id="457570"/>
    <lineage>
        <taxon>Bacteria</taxon>
        <taxon>Bacillati</taxon>
        <taxon>Bacillota</taxon>
        <taxon>Clostridia</taxon>
        <taxon>Natranaerobiales</taxon>
        <taxon>Natranaerobiaceae</taxon>
        <taxon>Natranaerobius</taxon>
    </lineage>
</organism>
<dbReference type="STRING" id="457570.Nther_2456"/>
<dbReference type="GO" id="GO:0016020">
    <property type="term" value="C:membrane"/>
    <property type="evidence" value="ECO:0007669"/>
    <property type="project" value="InterPro"/>
</dbReference>
<dbReference type="InterPro" id="IPR004995">
    <property type="entry name" value="Spore_Ger"/>
</dbReference>
<dbReference type="PIRSF" id="PIRSF005690">
    <property type="entry name" value="GerBA"/>
    <property type="match status" value="1"/>
</dbReference>
<dbReference type="PANTHER" id="PTHR22550:SF5">
    <property type="entry name" value="LEUCINE ZIPPER PROTEIN 4"/>
    <property type="match status" value="1"/>
</dbReference>
<name>B2A180_NATTJ</name>
<dbReference type="GO" id="GO:0009847">
    <property type="term" value="P:spore germination"/>
    <property type="evidence" value="ECO:0007669"/>
    <property type="project" value="InterPro"/>
</dbReference>
<dbReference type="Pfam" id="PF03323">
    <property type="entry name" value="GerA"/>
    <property type="match status" value="1"/>
</dbReference>
<reference evidence="4 5" key="1">
    <citation type="submission" date="2008-04" db="EMBL/GenBank/DDBJ databases">
        <title>Complete sequence of chromosome of Natranaerobius thermophilus JW/NM-WN-LF.</title>
        <authorList>
            <consortium name="US DOE Joint Genome Institute"/>
            <person name="Copeland A."/>
            <person name="Lucas S."/>
            <person name="Lapidus A."/>
            <person name="Glavina del Rio T."/>
            <person name="Dalin E."/>
            <person name="Tice H."/>
            <person name="Bruce D."/>
            <person name="Goodwin L."/>
            <person name="Pitluck S."/>
            <person name="Chertkov O."/>
            <person name="Brettin T."/>
            <person name="Detter J.C."/>
            <person name="Han C."/>
            <person name="Kuske C.R."/>
            <person name="Schmutz J."/>
            <person name="Larimer F."/>
            <person name="Land M."/>
            <person name="Hauser L."/>
            <person name="Kyrpides N."/>
            <person name="Lykidis A."/>
            <person name="Mesbah N.M."/>
            <person name="Wiegel J."/>
        </authorList>
    </citation>
    <scope>NUCLEOTIDE SEQUENCE [LARGE SCALE GENOMIC DNA]</scope>
    <source>
        <strain evidence="5">ATCC BAA-1301 / DSM 18059 / JW/NM-WN-LF</strain>
    </source>
</reference>
<dbReference type="PANTHER" id="PTHR22550">
    <property type="entry name" value="SPORE GERMINATION PROTEIN"/>
    <property type="match status" value="1"/>
</dbReference>